<dbReference type="EMBL" id="JACQWF010000129">
    <property type="protein sequence ID" value="MBI4595294.1"/>
    <property type="molecule type" value="Genomic_DNA"/>
</dbReference>
<accession>A0A933GM52</accession>
<dbReference type="Proteomes" id="UP000772181">
    <property type="component" value="Unassembled WGS sequence"/>
</dbReference>
<proteinExistence type="predicted"/>
<comment type="caution">
    <text evidence="2">The sequence shown here is derived from an EMBL/GenBank/DDBJ whole genome shotgun (WGS) entry which is preliminary data.</text>
</comment>
<evidence type="ECO:0000313" key="3">
    <source>
        <dbReference type="Proteomes" id="UP000772181"/>
    </source>
</evidence>
<reference evidence="2" key="1">
    <citation type="submission" date="2020-07" db="EMBL/GenBank/DDBJ databases">
        <title>Huge and variable diversity of episymbiotic CPR bacteria and DPANN archaea in groundwater ecosystems.</title>
        <authorList>
            <person name="He C.Y."/>
            <person name="Keren R."/>
            <person name="Whittaker M."/>
            <person name="Farag I.F."/>
            <person name="Doudna J."/>
            <person name="Cate J.H.D."/>
            <person name="Banfield J.F."/>
        </authorList>
    </citation>
    <scope>NUCLEOTIDE SEQUENCE</scope>
    <source>
        <strain evidence="2">NC_groundwater_1482_Ag_S-0.65um_47_24</strain>
    </source>
</reference>
<name>A0A933GM52_UNCTE</name>
<evidence type="ECO:0000313" key="2">
    <source>
        <dbReference type="EMBL" id="MBI4595294.1"/>
    </source>
</evidence>
<dbReference type="AlphaFoldDB" id="A0A933GM52"/>
<evidence type="ECO:0000256" key="1">
    <source>
        <dbReference type="SAM" id="Phobius"/>
    </source>
</evidence>
<feature type="transmembrane region" description="Helical" evidence="1">
    <location>
        <begin position="76"/>
        <end position="94"/>
    </location>
</feature>
<organism evidence="2 3">
    <name type="scientific">Tectimicrobiota bacterium</name>
    <dbReference type="NCBI Taxonomy" id="2528274"/>
    <lineage>
        <taxon>Bacteria</taxon>
        <taxon>Pseudomonadati</taxon>
        <taxon>Nitrospinota/Tectimicrobiota group</taxon>
        <taxon>Candidatus Tectimicrobiota</taxon>
    </lineage>
</organism>
<sequence length="106" mass="11494">MQSEINHRMNQRVWLETFASIKRAFPAAHGSAADRDCNERLTSRGFANLRGGHRRLRSCSSATAVTDEQVGRRERLATVAANLLLAAVVASVLASGPAREGRAAIH</sequence>
<keyword evidence="1" id="KW-0812">Transmembrane</keyword>
<keyword evidence="1" id="KW-0472">Membrane</keyword>
<protein>
    <submittedName>
        <fullName evidence="2">Uncharacterized protein</fullName>
    </submittedName>
</protein>
<gene>
    <name evidence="2" type="ORF">HY730_02835</name>
</gene>
<keyword evidence="1" id="KW-1133">Transmembrane helix</keyword>